<evidence type="ECO:0000259" key="6">
    <source>
        <dbReference type="Pfam" id="PF00590"/>
    </source>
</evidence>
<sequence>MTAAVGRVTLVGGGPGDPDLLTLAAVRALGEADVVLYDRLAPYRVLPELAPQAEHIDVGKRPGHHPIGQSGIEQLIVEHARRGAHVVRLKGGDPYVFGRGSEEVLACHAAGIPVRVVPGVTSAVSVPAAAGIPLTHRGTSRLFTVVSGHAPLEEHELEHLAGLGGTIVVLMGVGTLPSLTAGLRRAGCDPDTPVAAVERGWTDRQRTTVSTLGGIMEECFRVGVSSPAVLVIGEVVRLAHDRDASIEELLARSAELTARG</sequence>
<dbReference type="NCBIfam" id="TIGR01469">
    <property type="entry name" value="cobA_cysG_Cterm"/>
    <property type="match status" value="1"/>
</dbReference>
<evidence type="ECO:0000313" key="7">
    <source>
        <dbReference type="EMBL" id="PJJ71762.1"/>
    </source>
</evidence>
<dbReference type="InterPro" id="IPR000878">
    <property type="entry name" value="4pyrrol_Mease"/>
</dbReference>
<gene>
    <name evidence="7" type="ORF">CLV46_1315</name>
</gene>
<dbReference type="GO" id="GO:0019354">
    <property type="term" value="P:siroheme biosynthetic process"/>
    <property type="evidence" value="ECO:0007669"/>
    <property type="project" value="InterPro"/>
</dbReference>
<keyword evidence="3 7" id="KW-0808">Transferase</keyword>
<dbReference type="OrthoDB" id="9815856at2"/>
<accession>A0A2M9CIR8</accession>
<reference evidence="7 8" key="1">
    <citation type="submission" date="2017-11" db="EMBL/GenBank/DDBJ databases">
        <title>Genomic Encyclopedia of Archaeal and Bacterial Type Strains, Phase II (KMG-II): From Individual Species to Whole Genera.</title>
        <authorList>
            <person name="Goeker M."/>
        </authorList>
    </citation>
    <scope>NUCLEOTIDE SEQUENCE [LARGE SCALE GENOMIC DNA]</scope>
    <source>
        <strain evidence="7 8">DSM 27393</strain>
    </source>
</reference>
<dbReference type="InterPro" id="IPR035996">
    <property type="entry name" value="4pyrrol_Methylase_sf"/>
</dbReference>
<evidence type="ECO:0000256" key="2">
    <source>
        <dbReference type="ARBA" id="ARBA00022603"/>
    </source>
</evidence>
<evidence type="ECO:0000256" key="5">
    <source>
        <dbReference type="ARBA" id="ARBA00023244"/>
    </source>
</evidence>
<dbReference type="GO" id="GO:0032259">
    <property type="term" value="P:methylation"/>
    <property type="evidence" value="ECO:0007669"/>
    <property type="project" value="UniProtKB-KW"/>
</dbReference>
<evidence type="ECO:0000256" key="1">
    <source>
        <dbReference type="ARBA" id="ARBA00012162"/>
    </source>
</evidence>
<dbReference type="InterPro" id="IPR006366">
    <property type="entry name" value="CobA/CysG_C"/>
</dbReference>
<proteinExistence type="predicted"/>
<keyword evidence="2 7" id="KW-0489">Methyltransferase</keyword>
<feature type="domain" description="Tetrapyrrole methylase" evidence="6">
    <location>
        <begin position="7"/>
        <end position="213"/>
    </location>
</feature>
<comment type="caution">
    <text evidence="7">The sequence shown here is derived from an EMBL/GenBank/DDBJ whole genome shotgun (WGS) entry which is preliminary data.</text>
</comment>
<dbReference type="AlphaFoldDB" id="A0A2M9CIR8"/>
<evidence type="ECO:0000313" key="8">
    <source>
        <dbReference type="Proteomes" id="UP000228758"/>
    </source>
</evidence>
<dbReference type="FunFam" id="3.40.1010.10:FF:000001">
    <property type="entry name" value="Siroheme synthase"/>
    <property type="match status" value="1"/>
</dbReference>
<dbReference type="GO" id="GO:0004851">
    <property type="term" value="F:uroporphyrin-III C-methyltransferase activity"/>
    <property type="evidence" value="ECO:0007669"/>
    <property type="project" value="UniProtKB-EC"/>
</dbReference>
<dbReference type="Proteomes" id="UP000228758">
    <property type="component" value="Unassembled WGS sequence"/>
</dbReference>
<keyword evidence="5" id="KW-0627">Porphyrin biosynthesis</keyword>
<dbReference type="Gene3D" id="3.30.950.10">
    <property type="entry name" value="Methyltransferase, Cobalt-precorrin-4 Transmethylase, Domain 2"/>
    <property type="match status" value="1"/>
</dbReference>
<dbReference type="EC" id="2.1.1.107" evidence="1"/>
<keyword evidence="8" id="KW-1185">Reference proteome</keyword>
<dbReference type="InterPro" id="IPR014777">
    <property type="entry name" value="4pyrrole_Mease_sub1"/>
</dbReference>
<organism evidence="7 8">
    <name type="scientific">Diaminobutyricimonas aerilata</name>
    <dbReference type="NCBI Taxonomy" id="1162967"/>
    <lineage>
        <taxon>Bacteria</taxon>
        <taxon>Bacillati</taxon>
        <taxon>Actinomycetota</taxon>
        <taxon>Actinomycetes</taxon>
        <taxon>Micrococcales</taxon>
        <taxon>Microbacteriaceae</taxon>
        <taxon>Diaminobutyricimonas</taxon>
    </lineage>
</organism>
<dbReference type="PANTHER" id="PTHR45790:SF3">
    <property type="entry name" value="S-ADENOSYL-L-METHIONINE-DEPENDENT UROPORPHYRINOGEN III METHYLTRANSFERASE, CHLOROPLASTIC"/>
    <property type="match status" value="1"/>
</dbReference>
<dbReference type="NCBIfam" id="NF004790">
    <property type="entry name" value="PRK06136.1"/>
    <property type="match status" value="1"/>
</dbReference>
<evidence type="ECO:0000256" key="4">
    <source>
        <dbReference type="ARBA" id="ARBA00022691"/>
    </source>
</evidence>
<dbReference type="CDD" id="cd11642">
    <property type="entry name" value="SUMT"/>
    <property type="match status" value="1"/>
</dbReference>
<dbReference type="InterPro" id="IPR050161">
    <property type="entry name" value="Siro_Cobalamin_biosynth"/>
</dbReference>
<keyword evidence="4" id="KW-0949">S-adenosyl-L-methionine</keyword>
<dbReference type="SUPFAM" id="SSF53790">
    <property type="entry name" value="Tetrapyrrole methylase"/>
    <property type="match status" value="1"/>
</dbReference>
<protein>
    <recommendedName>
        <fullName evidence="1">uroporphyrinogen-III C-methyltransferase</fullName>
        <ecNumber evidence="1">2.1.1.107</ecNumber>
    </recommendedName>
</protein>
<dbReference type="Pfam" id="PF00590">
    <property type="entry name" value="TP_methylase"/>
    <property type="match status" value="1"/>
</dbReference>
<name>A0A2M9CIR8_9MICO</name>
<dbReference type="Gene3D" id="3.40.1010.10">
    <property type="entry name" value="Cobalt-precorrin-4 Transmethylase, Domain 1"/>
    <property type="match status" value="1"/>
</dbReference>
<dbReference type="EMBL" id="PGFF01000001">
    <property type="protein sequence ID" value="PJJ71762.1"/>
    <property type="molecule type" value="Genomic_DNA"/>
</dbReference>
<evidence type="ECO:0000256" key="3">
    <source>
        <dbReference type="ARBA" id="ARBA00022679"/>
    </source>
</evidence>
<dbReference type="InterPro" id="IPR014776">
    <property type="entry name" value="4pyrrole_Mease_sub2"/>
</dbReference>
<dbReference type="PANTHER" id="PTHR45790">
    <property type="entry name" value="SIROHEME SYNTHASE-RELATED"/>
    <property type="match status" value="1"/>
</dbReference>